<dbReference type="Gene3D" id="3.40.50.1000">
    <property type="entry name" value="HAD superfamily/HAD-like"/>
    <property type="match status" value="1"/>
</dbReference>
<proteinExistence type="inferred from homology"/>
<keyword evidence="6" id="KW-1185">Reference proteome</keyword>
<evidence type="ECO:0000256" key="1">
    <source>
        <dbReference type="ARBA" id="ARBA00000830"/>
    </source>
</evidence>
<comment type="catalytic activity">
    <reaction evidence="1">
        <text>2-phosphoglycolate + H2O = glycolate + phosphate</text>
        <dbReference type="Rhea" id="RHEA:14369"/>
        <dbReference type="ChEBI" id="CHEBI:15377"/>
        <dbReference type="ChEBI" id="CHEBI:29805"/>
        <dbReference type="ChEBI" id="CHEBI:43474"/>
        <dbReference type="ChEBI" id="CHEBI:58033"/>
        <dbReference type="EC" id="3.1.3.18"/>
    </reaction>
</comment>
<dbReference type="SUPFAM" id="SSF56784">
    <property type="entry name" value="HAD-like"/>
    <property type="match status" value="1"/>
</dbReference>
<dbReference type="EMBL" id="RQHW01000034">
    <property type="protein sequence ID" value="TGN19146.1"/>
    <property type="molecule type" value="Genomic_DNA"/>
</dbReference>
<dbReference type="SFLD" id="SFLDS00003">
    <property type="entry name" value="Haloacid_Dehalogenase"/>
    <property type="match status" value="1"/>
</dbReference>
<dbReference type="InterPro" id="IPR036412">
    <property type="entry name" value="HAD-like_sf"/>
</dbReference>
<evidence type="ECO:0000256" key="3">
    <source>
        <dbReference type="ARBA" id="ARBA00006171"/>
    </source>
</evidence>
<dbReference type="InterPro" id="IPR041492">
    <property type="entry name" value="HAD_2"/>
</dbReference>
<organism evidence="5 6">
    <name type="scientific">Leptospira idonii</name>
    <dbReference type="NCBI Taxonomy" id="1193500"/>
    <lineage>
        <taxon>Bacteria</taxon>
        <taxon>Pseudomonadati</taxon>
        <taxon>Spirochaetota</taxon>
        <taxon>Spirochaetia</taxon>
        <taxon>Leptospirales</taxon>
        <taxon>Leptospiraceae</taxon>
        <taxon>Leptospira</taxon>
    </lineage>
</organism>
<dbReference type="GO" id="GO:0006281">
    <property type="term" value="P:DNA repair"/>
    <property type="evidence" value="ECO:0007669"/>
    <property type="project" value="TreeGrafter"/>
</dbReference>
<accession>A0A4V3JXX9</accession>
<dbReference type="PANTHER" id="PTHR43434:SF1">
    <property type="entry name" value="PHOSPHOGLYCOLATE PHOSPHATASE"/>
    <property type="match status" value="1"/>
</dbReference>
<evidence type="ECO:0000256" key="2">
    <source>
        <dbReference type="ARBA" id="ARBA00004818"/>
    </source>
</evidence>
<name>A0A4V3JXX9_9LEPT</name>
<dbReference type="InterPro" id="IPR023214">
    <property type="entry name" value="HAD_sf"/>
</dbReference>
<evidence type="ECO:0000256" key="4">
    <source>
        <dbReference type="ARBA" id="ARBA00013078"/>
    </source>
</evidence>
<evidence type="ECO:0000313" key="5">
    <source>
        <dbReference type="EMBL" id="TGN19146.1"/>
    </source>
</evidence>
<gene>
    <name evidence="5" type="ORF">EHS15_10315</name>
</gene>
<comment type="similarity">
    <text evidence="3">Belongs to the HAD-like hydrolase superfamily. CbbY/CbbZ/Gph/YieH family.</text>
</comment>
<dbReference type="NCBIfam" id="TIGR01549">
    <property type="entry name" value="HAD-SF-IA-v1"/>
    <property type="match status" value="1"/>
</dbReference>
<dbReference type="RefSeq" id="WP_135760489.1">
    <property type="nucleotide sequence ID" value="NZ_RQHW01000034.1"/>
</dbReference>
<comment type="pathway">
    <text evidence="2">Organic acid metabolism; glycolate biosynthesis; glycolate from 2-phosphoglycolate: step 1/1.</text>
</comment>
<evidence type="ECO:0000313" key="6">
    <source>
        <dbReference type="Proteomes" id="UP000298058"/>
    </source>
</evidence>
<dbReference type="AlphaFoldDB" id="A0A4V3JXX9"/>
<protein>
    <recommendedName>
        <fullName evidence="4">phosphoglycolate phosphatase</fullName>
        <ecNumber evidence="4">3.1.3.18</ecNumber>
    </recommendedName>
</protein>
<sequence length="216" mass="24606">MNFSEIKAIVFDYDDTIVQTKEIRSITLKRLAKEEYHFTLSDLEIQNAWGLPGEEFLLKIYGDYAKDVASLWEKYNNYCSQDKNLPYPGAEEFINGLTDKYPLGILTSSSQIRVFKEIDLLGFPKDRFFTIQTSDDTSVHKPDPNVFSPLLEKAKEMGIPREKIIYIGDSLHDQTSSKGAGLEFLGMAHEPSAAEKFSQKNIPFVTSFRELGNLFP</sequence>
<dbReference type="InterPro" id="IPR006439">
    <property type="entry name" value="HAD-SF_hydro_IA"/>
</dbReference>
<dbReference type="OrthoDB" id="9807630at2"/>
<dbReference type="Proteomes" id="UP000298058">
    <property type="component" value="Unassembled WGS sequence"/>
</dbReference>
<dbReference type="Gene3D" id="1.10.150.240">
    <property type="entry name" value="Putative phosphatase, domain 2"/>
    <property type="match status" value="1"/>
</dbReference>
<dbReference type="InterPro" id="IPR023198">
    <property type="entry name" value="PGP-like_dom2"/>
</dbReference>
<dbReference type="PANTHER" id="PTHR43434">
    <property type="entry name" value="PHOSPHOGLYCOLATE PHOSPHATASE"/>
    <property type="match status" value="1"/>
</dbReference>
<dbReference type="GO" id="GO:0008967">
    <property type="term" value="F:phosphoglycolate phosphatase activity"/>
    <property type="evidence" value="ECO:0007669"/>
    <property type="project" value="UniProtKB-EC"/>
</dbReference>
<comment type="caution">
    <text evidence="5">The sequence shown here is derived from an EMBL/GenBank/DDBJ whole genome shotgun (WGS) entry which is preliminary data.</text>
</comment>
<dbReference type="SFLD" id="SFLDG01129">
    <property type="entry name" value="C1.5:_HAD__Beta-PGM__Phosphata"/>
    <property type="match status" value="1"/>
</dbReference>
<dbReference type="Pfam" id="PF13419">
    <property type="entry name" value="HAD_2"/>
    <property type="match status" value="1"/>
</dbReference>
<keyword evidence="5" id="KW-0378">Hydrolase</keyword>
<dbReference type="InterPro" id="IPR050155">
    <property type="entry name" value="HAD-like_hydrolase_sf"/>
</dbReference>
<reference evidence="5" key="1">
    <citation type="journal article" date="2019" name="PLoS Negl. Trop. Dis.">
        <title>Revisiting the worldwide diversity of Leptospira species in the environment.</title>
        <authorList>
            <person name="Vincent A.T."/>
            <person name="Schiettekatte O."/>
            <person name="Bourhy P."/>
            <person name="Veyrier F.J."/>
            <person name="Picardeau M."/>
        </authorList>
    </citation>
    <scope>NUCLEOTIDE SEQUENCE [LARGE SCALE GENOMIC DNA]</scope>
    <source>
        <strain evidence="5">201300427</strain>
    </source>
</reference>
<dbReference type="EC" id="3.1.3.18" evidence="4"/>